<dbReference type="EMBL" id="AOSG01000018">
    <property type="protein sequence ID" value="EOR72251.1"/>
    <property type="molecule type" value="Genomic_DNA"/>
</dbReference>
<dbReference type="AlphaFoldDB" id="A0A9P2TBJ4"/>
<protein>
    <submittedName>
        <fullName evidence="1">Uncharacterized protein</fullName>
    </submittedName>
</protein>
<name>A0A9P2TBJ4_THEFU</name>
<keyword evidence="2" id="KW-1185">Reference proteome</keyword>
<proteinExistence type="predicted"/>
<gene>
    <name evidence="1" type="ORF">TM51_03867</name>
</gene>
<reference evidence="1 2" key="1">
    <citation type="journal article" date="2013" name="Genome Announc.">
        <title>Draft Genome Sequence of the Lignocellulose Decomposer Thermobifida fusca Strain TM51.</title>
        <authorList>
            <person name="Toth A."/>
            <person name="Barna T."/>
            <person name="Nagy I."/>
            <person name="Horvath B."/>
            <person name="Nagy I."/>
            <person name="Tancsics A."/>
            <person name="Kriszt B."/>
            <person name="Baka E."/>
            <person name="Fekete C."/>
            <person name="Kukolya J."/>
        </authorList>
    </citation>
    <scope>NUCLEOTIDE SEQUENCE [LARGE SCALE GENOMIC DNA]</scope>
    <source>
        <strain evidence="1 2">TM51</strain>
    </source>
</reference>
<sequence length="56" mass="6406">MIAPEIDLIYDRMVERLRDHLADPPELREACIALDNHLKGRAQLPSPWASARSTPR</sequence>
<evidence type="ECO:0000313" key="1">
    <source>
        <dbReference type="EMBL" id="EOR72251.1"/>
    </source>
</evidence>
<dbReference type="RefSeq" id="WP_011291149.1">
    <property type="nucleotide sequence ID" value="NZ_AOSG01000018.1"/>
</dbReference>
<dbReference type="Proteomes" id="UP000014184">
    <property type="component" value="Unassembled WGS sequence"/>
</dbReference>
<comment type="caution">
    <text evidence="1">The sequence shown here is derived from an EMBL/GenBank/DDBJ whole genome shotgun (WGS) entry which is preliminary data.</text>
</comment>
<accession>A0A9P2TBJ4</accession>
<organism evidence="1 2">
    <name type="scientific">Thermobifida fusca TM51</name>
    <dbReference type="NCBI Taxonomy" id="1169414"/>
    <lineage>
        <taxon>Bacteria</taxon>
        <taxon>Bacillati</taxon>
        <taxon>Actinomycetota</taxon>
        <taxon>Actinomycetes</taxon>
        <taxon>Streptosporangiales</taxon>
        <taxon>Nocardiopsidaceae</taxon>
        <taxon>Thermobifida</taxon>
    </lineage>
</organism>
<evidence type="ECO:0000313" key="2">
    <source>
        <dbReference type="Proteomes" id="UP000014184"/>
    </source>
</evidence>